<name>A0A813DQY4_POLGL</name>
<gene>
    <name evidence="2" type="ORF">PGLA1383_LOCUS7537</name>
</gene>
<dbReference type="OrthoDB" id="424263at2759"/>
<accession>A0A813DQY4</accession>
<proteinExistence type="predicted"/>
<protein>
    <submittedName>
        <fullName evidence="2">Uncharacterized protein</fullName>
    </submittedName>
</protein>
<evidence type="ECO:0000313" key="2">
    <source>
        <dbReference type="EMBL" id="CAE8588751.1"/>
    </source>
</evidence>
<keyword evidence="3" id="KW-1185">Reference proteome</keyword>
<evidence type="ECO:0000313" key="3">
    <source>
        <dbReference type="Proteomes" id="UP000654075"/>
    </source>
</evidence>
<dbReference type="AlphaFoldDB" id="A0A813DQY4"/>
<feature type="compositionally biased region" description="Polar residues" evidence="1">
    <location>
        <begin position="1"/>
        <end position="38"/>
    </location>
</feature>
<dbReference type="EMBL" id="CAJNNV010003295">
    <property type="protein sequence ID" value="CAE8588751.1"/>
    <property type="molecule type" value="Genomic_DNA"/>
</dbReference>
<organism evidence="2 3">
    <name type="scientific">Polarella glacialis</name>
    <name type="common">Dinoflagellate</name>
    <dbReference type="NCBI Taxonomy" id="89957"/>
    <lineage>
        <taxon>Eukaryota</taxon>
        <taxon>Sar</taxon>
        <taxon>Alveolata</taxon>
        <taxon>Dinophyceae</taxon>
        <taxon>Suessiales</taxon>
        <taxon>Suessiaceae</taxon>
        <taxon>Polarella</taxon>
    </lineage>
</organism>
<sequence>MQAWQTYSENPQEIHSWSSEWQTAQDGSLEQPSSQGGSDLSYLDDLAHMEPAKGADWFENEVIQYDEYGRPRAPTDRSDKYYVEWNRTEKSVALKCAAPGCTANASLQVFGNTSANEYTMCRMSFMVYATDFDDQYSRERIEWLVVNGREVLRDFTPMAKGCGHVVNRVSLLSISNGTGNASASGPPLYPCFQDMAIEEVLIGTDGQLNISGKITDLVDECPLDGNHFSGIVNVSCFTRPRPQLPMNPEKTTTTTASVDDETIDNATAHFRCEEPGCSARAVLIIDAFANGSKTCKLTVRISQTDFDGDTEQVEWVKVGANTTLKSGLKPGKNPCTEAEAAGQTKANASNFTLVDAKDVTEMASLGKVTVRVKISDAVDECGIQGRYLLDGVAELVCANQ</sequence>
<reference evidence="2" key="1">
    <citation type="submission" date="2021-02" db="EMBL/GenBank/DDBJ databases">
        <authorList>
            <person name="Dougan E. K."/>
            <person name="Rhodes N."/>
            <person name="Thang M."/>
            <person name="Chan C."/>
        </authorList>
    </citation>
    <scope>NUCLEOTIDE SEQUENCE</scope>
</reference>
<dbReference type="Proteomes" id="UP000654075">
    <property type="component" value="Unassembled WGS sequence"/>
</dbReference>
<comment type="caution">
    <text evidence="2">The sequence shown here is derived from an EMBL/GenBank/DDBJ whole genome shotgun (WGS) entry which is preliminary data.</text>
</comment>
<evidence type="ECO:0000256" key="1">
    <source>
        <dbReference type="SAM" id="MobiDB-lite"/>
    </source>
</evidence>
<feature type="region of interest" description="Disordered" evidence="1">
    <location>
        <begin position="1"/>
        <end position="41"/>
    </location>
</feature>